<accession>A0ABR4CAG1</accession>
<gene>
    <name evidence="1" type="ORF">VTL71DRAFT_1363</name>
</gene>
<proteinExistence type="predicted"/>
<protein>
    <submittedName>
        <fullName evidence="1">Uncharacterized protein</fullName>
    </submittedName>
</protein>
<reference evidence="1 2" key="1">
    <citation type="journal article" date="2024" name="Commun. Biol.">
        <title>Comparative genomic analysis of thermophilic fungi reveals convergent evolutionary adaptations and gene losses.</title>
        <authorList>
            <person name="Steindorff A.S."/>
            <person name="Aguilar-Pontes M.V."/>
            <person name="Robinson A.J."/>
            <person name="Andreopoulos B."/>
            <person name="LaButti K."/>
            <person name="Kuo A."/>
            <person name="Mondo S."/>
            <person name="Riley R."/>
            <person name="Otillar R."/>
            <person name="Haridas S."/>
            <person name="Lipzen A."/>
            <person name="Grimwood J."/>
            <person name="Schmutz J."/>
            <person name="Clum A."/>
            <person name="Reid I.D."/>
            <person name="Moisan M.C."/>
            <person name="Butler G."/>
            <person name="Nguyen T.T.M."/>
            <person name="Dewar K."/>
            <person name="Conant G."/>
            <person name="Drula E."/>
            <person name="Henrissat B."/>
            <person name="Hansel C."/>
            <person name="Singer S."/>
            <person name="Hutchinson M.I."/>
            <person name="de Vries R.P."/>
            <person name="Natvig D.O."/>
            <person name="Powell A.J."/>
            <person name="Tsang A."/>
            <person name="Grigoriev I.V."/>
        </authorList>
    </citation>
    <scope>NUCLEOTIDE SEQUENCE [LARGE SCALE GENOMIC DNA]</scope>
    <source>
        <strain evidence="1 2">CBS 494.80</strain>
    </source>
</reference>
<evidence type="ECO:0000313" key="2">
    <source>
        <dbReference type="Proteomes" id="UP001595075"/>
    </source>
</evidence>
<sequence length="149" mass="16784">MYWIMNYLHRASQNLTLLVNTCYGSIDVTFIPKYTYHGYAITRSSKPWSELHGCSPLPSGHRTVNIRSLPLQNVGNPVSKHFDTALSDEICDHRGCVIQVRKWHCALSASLVLPGNLILDAVMLDVSVCQSYYAQNRGAVLFNRPKFVT</sequence>
<keyword evidence="2" id="KW-1185">Reference proteome</keyword>
<dbReference type="EMBL" id="JAZHXI010000010">
    <property type="protein sequence ID" value="KAL2066939.1"/>
    <property type="molecule type" value="Genomic_DNA"/>
</dbReference>
<evidence type="ECO:0000313" key="1">
    <source>
        <dbReference type="EMBL" id="KAL2066939.1"/>
    </source>
</evidence>
<comment type="caution">
    <text evidence="1">The sequence shown here is derived from an EMBL/GenBank/DDBJ whole genome shotgun (WGS) entry which is preliminary data.</text>
</comment>
<name>A0ABR4CAG1_9HELO</name>
<organism evidence="1 2">
    <name type="scientific">Oculimacula yallundae</name>
    <dbReference type="NCBI Taxonomy" id="86028"/>
    <lineage>
        <taxon>Eukaryota</taxon>
        <taxon>Fungi</taxon>
        <taxon>Dikarya</taxon>
        <taxon>Ascomycota</taxon>
        <taxon>Pezizomycotina</taxon>
        <taxon>Leotiomycetes</taxon>
        <taxon>Helotiales</taxon>
        <taxon>Ploettnerulaceae</taxon>
        <taxon>Oculimacula</taxon>
    </lineage>
</organism>
<dbReference type="Proteomes" id="UP001595075">
    <property type="component" value="Unassembled WGS sequence"/>
</dbReference>